<organism evidence="1">
    <name type="scientific">Rhizophora mucronata</name>
    <name type="common">Asiatic mangrove</name>
    <dbReference type="NCBI Taxonomy" id="61149"/>
    <lineage>
        <taxon>Eukaryota</taxon>
        <taxon>Viridiplantae</taxon>
        <taxon>Streptophyta</taxon>
        <taxon>Embryophyta</taxon>
        <taxon>Tracheophyta</taxon>
        <taxon>Spermatophyta</taxon>
        <taxon>Magnoliopsida</taxon>
        <taxon>eudicotyledons</taxon>
        <taxon>Gunneridae</taxon>
        <taxon>Pentapetalae</taxon>
        <taxon>rosids</taxon>
        <taxon>fabids</taxon>
        <taxon>Malpighiales</taxon>
        <taxon>Rhizophoraceae</taxon>
        <taxon>Rhizophora</taxon>
    </lineage>
</organism>
<evidence type="ECO:0000313" key="1">
    <source>
        <dbReference type="EMBL" id="MBX57700.1"/>
    </source>
</evidence>
<protein>
    <submittedName>
        <fullName evidence="1">Uncharacterized protein</fullName>
    </submittedName>
</protein>
<reference evidence="1" key="1">
    <citation type="submission" date="2018-02" db="EMBL/GenBank/DDBJ databases">
        <title>Rhizophora mucronata_Transcriptome.</title>
        <authorList>
            <person name="Meera S.P."/>
            <person name="Sreeshan A."/>
            <person name="Augustine A."/>
        </authorList>
    </citation>
    <scope>NUCLEOTIDE SEQUENCE</scope>
    <source>
        <tissue evidence="1">Leaf</tissue>
    </source>
</reference>
<proteinExistence type="predicted"/>
<dbReference type="AlphaFoldDB" id="A0A2P2PSJ4"/>
<sequence>MTSCHFIPAARNFSDDNIRCTIFFYFFGVLLRQHHFFFPMIAG</sequence>
<accession>A0A2P2PSJ4</accession>
<dbReference type="EMBL" id="GGEC01077216">
    <property type="protein sequence ID" value="MBX57700.1"/>
    <property type="molecule type" value="Transcribed_RNA"/>
</dbReference>
<name>A0A2P2PSJ4_RHIMU</name>